<protein>
    <recommendedName>
        <fullName evidence="3">2-dehydropantoate 2-reductase</fullName>
        <ecNumber evidence="2">1.1.1.169</ecNumber>
    </recommendedName>
    <alternativeName>
        <fullName evidence="5">Ketopantoate reductase</fullName>
    </alternativeName>
</protein>
<dbReference type="InterPro" id="IPR008927">
    <property type="entry name" value="6-PGluconate_DH-like_C_sf"/>
</dbReference>
<evidence type="ECO:0000256" key="3">
    <source>
        <dbReference type="ARBA" id="ARBA00019465"/>
    </source>
</evidence>
<dbReference type="Proteomes" id="UP001254257">
    <property type="component" value="Unassembled WGS sequence"/>
</dbReference>
<dbReference type="SUPFAM" id="SSF48179">
    <property type="entry name" value="6-phosphogluconate dehydrogenase C-terminal domain-like"/>
    <property type="match status" value="1"/>
</dbReference>
<reference evidence="9 10" key="1">
    <citation type="submission" date="2023-09" db="EMBL/GenBank/DDBJ databases">
        <title>Whole genome shotgun sequencing (WGS) of Bosea sp. ZW T0_25, isolated from stored onions (Allium cepa).</title>
        <authorList>
            <person name="Stoll D.A."/>
            <person name="Huch M."/>
        </authorList>
    </citation>
    <scope>NUCLEOTIDE SEQUENCE [LARGE SCALE GENOMIC DNA]</scope>
    <source>
        <strain evidence="9 10">ZW T0_25</strain>
    </source>
</reference>
<dbReference type="NCBIfam" id="NF005089">
    <property type="entry name" value="PRK06522.1-4"/>
    <property type="match status" value="1"/>
</dbReference>
<dbReference type="SUPFAM" id="SSF51735">
    <property type="entry name" value="NAD(P)-binding Rossmann-fold domains"/>
    <property type="match status" value="1"/>
</dbReference>
<keyword evidence="9" id="KW-0560">Oxidoreductase</keyword>
<dbReference type="InterPro" id="IPR051402">
    <property type="entry name" value="KPR-Related"/>
</dbReference>
<dbReference type="GO" id="GO:0008677">
    <property type="term" value="F:2-dehydropantoate 2-reductase activity"/>
    <property type="evidence" value="ECO:0007669"/>
    <property type="project" value="UniProtKB-EC"/>
</dbReference>
<dbReference type="InterPro" id="IPR013332">
    <property type="entry name" value="KPR_N"/>
</dbReference>
<comment type="pathway">
    <text evidence="1">Cofactor biosynthesis; (R)-pantothenate biosynthesis; (R)-pantoate from 3-methyl-2-oxobutanoate: step 2/2.</text>
</comment>
<keyword evidence="4" id="KW-0566">Pantothenate biosynthesis</keyword>
<dbReference type="Gene3D" id="1.10.1040.10">
    <property type="entry name" value="N-(1-d-carboxylethyl)-l-norvaline Dehydrogenase, domain 2"/>
    <property type="match status" value="1"/>
</dbReference>
<dbReference type="InterPro" id="IPR036291">
    <property type="entry name" value="NAD(P)-bd_dom_sf"/>
</dbReference>
<feature type="domain" description="Ketopantoate reductase C-terminal" evidence="8">
    <location>
        <begin position="196"/>
        <end position="316"/>
    </location>
</feature>
<evidence type="ECO:0000256" key="2">
    <source>
        <dbReference type="ARBA" id="ARBA00013014"/>
    </source>
</evidence>
<comment type="catalytic activity">
    <reaction evidence="6">
        <text>(R)-pantoate + NADP(+) = 2-dehydropantoate + NADPH + H(+)</text>
        <dbReference type="Rhea" id="RHEA:16233"/>
        <dbReference type="ChEBI" id="CHEBI:11561"/>
        <dbReference type="ChEBI" id="CHEBI:15378"/>
        <dbReference type="ChEBI" id="CHEBI:15980"/>
        <dbReference type="ChEBI" id="CHEBI:57783"/>
        <dbReference type="ChEBI" id="CHEBI:58349"/>
        <dbReference type="EC" id="1.1.1.169"/>
    </reaction>
</comment>
<dbReference type="EC" id="1.1.1.169" evidence="2"/>
<gene>
    <name evidence="9" type="ORF">RKE40_00815</name>
</gene>
<dbReference type="Gene3D" id="3.40.50.720">
    <property type="entry name" value="NAD(P)-binding Rossmann-like Domain"/>
    <property type="match status" value="1"/>
</dbReference>
<evidence type="ECO:0000313" key="9">
    <source>
        <dbReference type="EMBL" id="MDU0338398.1"/>
    </source>
</evidence>
<evidence type="ECO:0000256" key="6">
    <source>
        <dbReference type="ARBA" id="ARBA00048793"/>
    </source>
</evidence>
<evidence type="ECO:0000259" key="7">
    <source>
        <dbReference type="Pfam" id="PF02558"/>
    </source>
</evidence>
<sequence length="351" mass="38194">MKICIYGAGAIGGYMGVMLKRGGLDVSLVARGAHLEAIKARGLTLVTKTETIIERMPASRDPRDLGHQDVVIVALKAHQAWEAAEELKPLLGPDTAVVTAQNGVPWWYFYGLDHPYADLRLRSVDPGDRQWSAIGPERVIGCTVYPATEITEPGVIRHIYGDQFGLGEPSRQESERLTRFADALAAGGMKPRLFTDIRDDIWLKLWGNLCFNPISALTHATLDIVATDPGTRALARKMMLEAKQIGERLGARFRVDVERRIDGAAGVGAHRTSMLQDLEKGRPLEIDALLGAVQEMGHLVEIPTPYIDAVLGLVQQAASVKGLYPTFPPEAFAAKAPQGRRALPLPELAAS</sequence>
<dbReference type="InterPro" id="IPR013328">
    <property type="entry name" value="6PGD_dom2"/>
</dbReference>
<comment type="caution">
    <text evidence="9">The sequence shown here is derived from an EMBL/GenBank/DDBJ whole genome shotgun (WGS) entry which is preliminary data.</text>
</comment>
<dbReference type="PANTHER" id="PTHR21708">
    <property type="entry name" value="PROBABLE 2-DEHYDROPANTOATE 2-REDUCTASE"/>
    <property type="match status" value="1"/>
</dbReference>
<dbReference type="Pfam" id="PF08546">
    <property type="entry name" value="ApbA_C"/>
    <property type="match status" value="1"/>
</dbReference>
<accession>A0ABU3S0U1</accession>
<evidence type="ECO:0000256" key="1">
    <source>
        <dbReference type="ARBA" id="ARBA00004994"/>
    </source>
</evidence>
<dbReference type="PANTHER" id="PTHR21708:SF45">
    <property type="entry name" value="2-DEHYDROPANTOATE 2-REDUCTASE"/>
    <property type="match status" value="1"/>
</dbReference>
<dbReference type="InterPro" id="IPR013752">
    <property type="entry name" value="KPA_reductase"/>
</dbReference>
<evidence type="ECO:0000313" key="10">
    <source>
        <dbReference type="Proteomes" id="UP001254257"/>
    </source>
</evidence>
<keyword evidence="10" id="KW-1185">Reference proteome</keyword>
<dbReference type="RefSeq" id="WP_316016344.1">
    <property type="nucleotide sequence ID" value="NZ_JAWDID010000001.1"/>
</dbReference>
<feature type="domain" description="Ketopantoate reductase N-terminal" evidence="7">
    <location>
        <begin position="3"/>
        <end position="158"/>
    </location>
</feature>
<dbReference type="EMBL" id="JAWDID010000001">
    <property type="protein sequence ID" value="MDU0338398.1"/>
    <property type="molecule type" value="Genomic_DNA"/>
</dbReference>
<name>A0ABU3S0U1_9HYPH</name>
<evidence type="ECO:0000256" key="4">
    <source>
        <dbReference type="ARBA" id="ARBA00022655"/>
    </source>
</evidence>
<proteinExistence type="predicted"/>
<dbReference type="Pfam" id="PF02558">
    <property type="entry name" value="ApbA"/>
    <property type="match status" value="1"/>
</dbReference>
<evidence type="ECO:0000256" key="5">
    <source>
        <dbReference type="ARBA" id="ARBA00032024"/>
    </source>
</evidence>
<organism evidence="9 10">
    <name type="scientific">Bosea rubneri</name>
    <dbReference type="NCBI Taxonomy" id="3075434"/>
    <lineage>
        <taxon>Bacteria</taxon>
        <taxon>Pseudomonadati</taxon>
        <taxon>Pseudomonadota</taxon>
        <taxon>Alphaproteobacteria</taxon>
        <taxon>Hyphomicrobiales</taxon>
        <taxon>Boseaceae</taxon>
        <taxon>Bosea</taxon>
    </lineage>
</organism>
<evidence type="ECO:0000259" key="8">
    <source>
        <dbReference type="Pfam" id="PF08546"/>
    </source>
</evidence>